<dbReference type="EC" id="2.7.13.3" evidence="4"/>
<evidence type="ECO:0000313" key="15">
    <source>
        <dbReference type="Proteomes" id="UP001519332"/>
    </source>
</evidence>
<dbReference type="SMART" id="SM00388">
    <property type="entry name" value="HisKA"/>
    <property type="match status" value="1"/>
</dbReference>
<keyword evidence="10" id="KW-0902">Two-component regulatory system</keyword>
<dbReference type="Gene3D" id="1.10.287.130">
    <property type="match status" value="1"/>
</dbReference>
<dbReference type="SUPFAM" id="SSF47384">
    <property type="entry name" value="Homodimeric domain of signal transducing histidine kinase"/>
    <property type="match status" value="1"/>
</dbReference>
<dbReference type="Pfam" id="PF00672">
    <property type="entry name" value="HAMP"/>
    <property type="match status" value="1"/>
</dbReference>
<feature type="domain" description="HAMP" evidence="13">
    <location>
        <begin position="93"/>
        <end position="146"/>
    </location>
</feature>
<evidence type="ECO:0000256" key="3">
    <source>
        <dbReference type="ARBA" id="ARBA00004236"/>
    </source>
</evidence>
<dbReference type="PRINTS" id="PR00344">
    <property type="entry name" value="BCTRLSENSOR"/>
</dbReference>
<dbReference type="PANTHER" id="PTHR45436:SF15">
    <property type="entry name" value="SENSOR HISTIDINE KINASE CUSS"/>
    <property type="match status" value="1"/>
</dbReference>
<protein>
    <recommendedName>
        <fullName evidence="4">histidine kinase</fullName>
        <ecNumber evidence="4">2.7.13.3</ecNumber>
    </recommendedName>
</protein>
<dbReference type="Pfam" id="PF02518">
    <property type="entry name" value="HATPase_c"/>
    <property type="match status" value="1"/>
</dbReference>
<dbReference type="EMBL" id="JAGINW010000001">
    <property type="protein sequence ID" value="MBP2320749.1"/>
    <property type="molecule type" value="Genomic_DNA"/>
</dbReference>
<dbReference type="InterPro" id="IPR005467">
    <property type="entry name" value="His_kinase_dom"/>
</dbReference>
<keyword evidence="8 14" id="KW-0418">Kinase</keyword>
<evidence type="ECO:0000256" key="5">
    <source>
        <dbReference type="ARBA" id="ARBA00022553"/>
    </source>
</evidence>
<name>A0ABS4T8J5_9PSEU</name>
<evidence type="ECO:0000256" key="4">
    <source>
        <dbReference type="ARBA" id="ARBA00012438"/>
    </source>
</evidence>
<dbReference type="SUPFAM" id="SSF158472">
    <property type="entry name" value="HAMP domain-like"/>
    <property type="match status" value="1"/>
</dbReference>
<evidence type="ECO:0000256" key="1">
    <source>
        <dbReference type="ARBA" id="ARBA00000085"/>
    </source>
</evidence>
<comment type="catalytic activity">
    <reaction evidence="1">
        <text>ATP + protein L-histidine = ADP + protein N-phospho-L-histidine.</text>
        <dbReference type="EC" id="2.7.13.3"/>
    </reaction>
</comment>
<evidence type="ECO:0000256" key="6">
    <source>
        <dbReference type="ARBA" id="ARBA00022679"/>
    </source>
</evidence>
<gene>
    <name evidence="14" type="ORF">JOF56_001134</name>
</gene>
<keyword evidence="15" id="KW-1185">Reference proteome</keyword>
<keyword evidence="7" id="KW-0812">Transmembrane</keyword>
<dbReference type="Gene3D" id="6.10.340.10">
    <property type="match status" value="1"/>
</dbReference>
<feature type="domain" description="Histidine kinase" evidence="12">
    <location>
        <begin position="154"/>
        <end position="360"/>
    </location>
</feature>
<dbReference type="InterPro" id="IPR004358">
    <property type="entry name" value="Sig_transdc_His_kin-like_C"/>
</dbReference>
<evidence type="ECO:0000256" key="9">
    <source>
        <dbReference type="ARBA" id="ARBA00022989"/>
    </source>
</evidence>
<dbReference type="SUPFAM" id="SSF55874">
    <property type="entry name" value="ATPase domain of HSP90 chaperone/DNA topoisomerase II/histidine kinase"/>
    <property type="match status" value="1"/>
</dbReference>
<reference evidence="14 15" key="1">
    <citation type="submission" date="2021-03" db="EMBL/GenBank/DDBJ databases">
        <title>Sequencing the genomes of 1000 actinobacteria strains.</title>
        <authorList>
            <person name="Klenk H.-P."/>
        </authorList>
    </citation>
    <scope>NUCLEOTIDE SEQUENCE [LARGE SCALE GENOMIC DNA]</scope>
    <source>
        <strain evidence="14 15">DSM 46670</strain>
    </source>
</reference>
<comment type="subcellular location">
    <subcellularLocation>
        <location evidence="3">Cell membrane</location>
    </subcellularLocation>
    <subcellularLocation>
        <location evidence="2">Membrane</location>
        <topology evidence="2">Multi-pass membrane protein</topology>
    </subcellularLocation>
</comment>
<evidence type="ECO:0000256" key="2">
    <source>
        <dbReference type="ARBA" id="ARBA00004141"/>
    </source>
</evidence>
<dbReference type="InterPro" id="IPR003594">
    <property type="entry name" value="HATPase_dom"/>
</dbReference>
<keyword evidence="9" id="KW-1133">Transmembrane helix</keyword>
<dbReference type="SMART" id="SM00387">
    <property type="entry name" value="HATPase_c"/>
    <property type="match status" value="1"/>
</dbReference>
<dbReference type="GO" id="GO:0016301">
    <property type="term" value="F:kinase activity"/>
    <property type="evidence" value="ECO:0007669"/>
    <property type="project" value="UniProtKB-KW"/>
</dbReference>
<sequence length="360" mass="38501">MLLISGVILLGANYLLVRAALPPAGGELPNAGTVPAETKVDGSANTTPGASTDRLVDTAQYRADVLNTLLVQSGLTLVGTAALALLLGRLAANRMLRQVHGVVSTARTLSADSMDQRIRMPGPRDELTELADTFDDMLDRLADSFDSQRRFVANASHELRTPLATQRTMIEVAIRRPATDDYTRQLCHRLLTMNERSESLIEGLLMLASSNRGLNEASDVRIDALAEHAVATYETAAAHAGVQLSISTEPCVVRGDAVLLERLICNLVDNGIKYNNGGWVSVRVGGDSTIVIANTGPEVPPESVHALFEPFRQLTRARTGTDRGVGLGLSIVASIVRAHDGTVHSRSRDDGGLEVTVSLR</sequence>
<keyword evidence="6" id="KW-0808">Transferase</keyword>
<dbReference type="PROSITE" id="PS50885">
    <property type="entry name" value="HAMP"/>
    <property type="match status" value="1"/>
</dbReference>
<evidence type="ECO:0000313" key="14">
    <source>
        <dbReference type="EMBL" id="MBP2320749.1"/>
    </source>
</evidence>
<evidence type="ECO:0000256" key="10">
    <source>
        <dbReference type="ARBA" id="ARBA00023012"/>
    </source>
</evidence>
<evidence type="ECO:0000256" key="11">
    <source>
        <dbReference type="ARBA" id="ARBA00023136"/>
    </source>
</evidence>
<accession>A0ABS4T8J5</accession>
<evidence type="ECO:0000259" key="12">
    <source>
        <dbReference type="PROSITE" id="PS50109"/>
    </source>
</evidence>
<dbReference type="InterPro" id="IPR036890">
    <property type="entry name" value="HATPase_C_sf"/>
</dbReference>
<keyword evidence="11" id="KW-0472">Membrane</keyword>
<dbReference type="RefSeq" id="WP_245378163.1">
    <property type="nucleotide sequence ID" value="NZ_JAGINW010000001.1"/>
</dbReference>
<dbReference type="Proteomes" id="UP001519332">
    <property type="component" value="Unassembled WGS sequence"/>
</dbReference>
<dbReference type="InterPro" id="IPR036097">
    <property type="entry name" value="HisK_dim/P_sf"/>
</dbReference>
<dbReference type="CDD" id="cd00082">
    <property type="entry name" value="HisKA"/>
    <property type="match status" value="1"/>
</dbReference>
<evidence type="ECO:0000256" key="8">
    <source>
        <dbReference type="ARBA" id="ARBA00022777"/>
    </source>
</evidence>
<dbReference type="CDD" id="cd06225">
    <property type="entry name" value="HAMP"/>
    <property type="match status" value="1"/>
</dbReference>
<dbReference type="Pfam" id="PF00512">
    <property type="entry name" value="HisKA"/>
    <property type="match status" value="1"/>
</dbReference>
<proteinExistence type="predicted"/>
<evidence type="ECO:0000259" key="13">
    <source>
        <dbReference type="PROSITE" id="PS50885"/>
    </source>
</evidence>
<dbReference type="PANTHER" id="PTHR45436">
    <property type="entry name" value="SENSOR HISTIDINE KINASE YKOH"/>
    <property type="match status" value="1"/>
</dbReference>
<evidence type="ECO:0000256" key="7">
    <source>
        <dbReference type="ARBA" id="ARBA00022692"/>
    </source>
</evidence>
<keyword evidence="5" id="KW-0597">Phosphoprotein</keyword>
<organism evidence="14 15">
    <name type="scientific">Kibdelosporangium banguiense</name>
    <dbReference type="NCBI Taxonomy" id="1365924"/>
    <lineage>
        <taxon>Bacteria</taxon>
        <taxon>Bacillati</taxon>
        <taxon>Actinomycetota</taxon>
        <taxon>Actinomycetes</taxon>
        <taxon>Pseudonocardiales</taxon>
        <taxon>Pseudonocardiaceae</taxon>
        <taxon>Kibdelosporangium</taxon>
    </lineage>
</organism>
<dbReference type="SMART" id="SM00304">
    <property type="entry name" value="HAMP"/>
    <property type="match status" value="1"/>
</dbReference>
<dbReference type="InterPro" id="IPR003660">
    <property type="entry name" value="HAMP_dom"/>
</dbReference>
<comment type="caution">
    <text evidence="14">The sequence shown here is derived from an EMBL/GenBank/DDBJ whole genome shotgun (WGS) entry which is preliminary data.</text>
</comment>
<dbReference type="Gene3D" id="3.30.565.10">
    <property type="entry name" value="Histidine kinase-like ATPase, C-terminal domain"/>
    <property type="match status" value="1"/>
</dbReference>
<dbReference type="InterPro" id="IPR050428">
    <property type="entry name" value="TCS_sensor_his_kinase"/>
</dbReference>
<dbReference type="PROSITE" id="PS50109">
    <property type="entry name" value="HIS_KIN"/>
    <property type="match status" value="1"/>
</dbReference>
<dbReference type="InterPro" id="IPR003661">
    <property type="entry name" value="HisK_dim/P_dom"/>
</dbReference>